<comment type="caution">
    <text evidence="3">The sequence shown here is derived from an EMBL/GenBank/DDBJ whole genome shotgun (WGS) entry which is preliminary data.</text>
</comment>
<evidence type="ECO:0000259" key="2">
    <source>
        <dbReference type="Pfam" id="PF09509"/>
    </source>
</evidence>
<gene>
    <name evidence="3" type="ORF">C1706_06295</name>
</gene>
<dbReference type="Proteomes" id="UP000290624">
    <property type="component" value="Unassembled WGS sequence"/>
</dbReference>
<evidence type="ECO:0000256" key="1">
    <source>
        <dbReference type="SAM" id="MobiDB-lite"/>
    </source>
</evidence>
<dbReference type="AlphaFoldDB" id="A0A4V1Q7I9"/>
<proteinExistence type="predicted"/>
<name>A0A4V1Q7I9_9ACTN</name>
<sequence>MDVTDKTPAYLRRTIESLERFQESFEAFMELHEEGSMSGPGLGYLPTCWPKEGADANEAAKRTDAVARRAGECSSVAELTGAHMVVQGVGVVDPFSNWDTMLRPKAFLYPSELRRIIARSLGVLSTMMAEAEEAEKSVALPVLGPASLHPTVWNAAAPFWTMHQLRAAVQAAADAVVSAAKGLGVRNDIADTSIWQQLFSVNEPAPGRPRLRWPGDPEDRDVKTMQDGLRQFAPGVQMTVRNPATHRQGVLTEQEAFELLATLSLLSRFMERCEVRSAESGEPKTDIGPQTNPARSPLPT</sequence>
<dbReference type="Pfam" id="PF09509">
    <property type="entry name" value="Hypoth_Ymh"/>
    <property type="match status" value="1"/>
</dbReference>
<protein>
    <recommendedName>
        <fullName evidence="2">Conserved hypothetical protein CHP02391 domain-containing protein</fullName>
    </recommendedName>
</protein>
<accession>A0A4V1Q7I9</accession>
<evidence type="ECO:0000313" key="3">
    <source>
        <dbReference type="EMBL" id="RXW32748.1"/>
    </source>
</evidence>
<feature type="domain" description="Conserved hypothetical protein CHP02391" evidence="2">
    <location>
        <begin position="147"/>
        <end position="269"/>
    </location>
</feature>
<organism evidence="3 4">
    <name type="scientific">Propioniciclava flava</name>
    <dbReference type="NCBI Taxonomy" id="2072026"/>
    <lineage>
        <taxon>Bacteria</taxon>
        <taxon>Bacillati</taxon>
        <taxon>Actinomycetota</taxon>
        <taxon>Actinomycetes</taxon>
        <taxon>Propionibacteriales</taxon>
        <taxon>Propionibacteriaceae</taxon>
        <taxon>Propioniciclava</taxon>
    </lineage>
</organism>
<dbReference type="EMBL" id="PPCV01000003">
    <property type="protein sequence ID" value="RXW32748.1"/>
    <property type="molecule type" value="Genomic_DNA"/>
</dbReference>
<feature type="region of interest" description="Disordered" evidence="1">
    <location>
        <begin position="275"/>
        <end position="300"/>
    </location>
</feature>
<reference evidence="3 4" key="1">
    <citation type="submission" date="2018-01" db="EMBL/GenBank/DDBJ databases">
        <title>Lactibacter flavus gen. nov., sp. nov., a novel bacterium of the family Propionibacteriaceae isolated from raw milk and dairy products.</title>
        <authorList>
            <person name="Wenning M."/>
            <person name="Breitenwieser F."/>
            <person name="Huptas C."/>
            <person name="von Neubeck M."/>
            <person name="Busse H.-J."/>
            <person name="Scherer S."/>
        </authorList>
    </citation>
    <scope>NUCLEOTIDE SEQUENCE [LARGE SCALE GENOMIC DNA]</scope>
    <source>
        <strain evidence="3 4">VG341</strain>
    </source>
</reference>
<evidence type="ECO:0000313" key="4">
    <source>
        <dbReference type="Proteomes" id="UP000290624"/>
    </source>
</evidence>
<dbReference type="InterPro" id="IPR012654">
    <property type="entry name" value="CHP02391"/>
</dbReference>
<feature type="compositionally biased region" description="Basic and acidic residues" evidence="1">
    <location>
        <begin position="275"/>
        <end position="285"/>
    </location>
</feature>
<keyword evidence="4" id="KW-1185">Reference proteome</keyword>